<accession>A0ABX5LXL4</accession>
<dbReference type="CDD" id="cd07328">
    <property type="entry name" value="M48_Ste24p_like"/>
    <property type="match status" value="1"/>
</dbReference>
<evidence type="ECO:0000313" key="15">
    <source>
        <dbReference type="EMBL" id="PXF31036.1"/>
    </source>
</evidence>
<keyword evidence="12" id="KW-0175">Coiled coil</keyword>
<evidence type="ECO:0000313" key="16">
    <source>
        <dbReference type="Proteomes" id="UP000248090"/>
    </source>
</evidence>
<evidence type="ECO:0000256" key="12">
    <source>
        <dbReference type="SAM" id="Coils"/>
    </source>
</evidence>
<keyword evidence="11 13" id="KW-0472">Membrane</keyword>
<comment type="subcellular location">
    <subcellularLocation>
        <location evidence="2">Cell membrane</location>
        <topology evidence="2">Multi-pass membrane protein</topology>
    </subcellularLocation>
</comment>
<evidence type="ECO:0000256" key="13">
    <source>
        <dbReference type="SAM" id="Phobius"/>
    </source>
</evidence>
<organism evidence="15 16">
    <name type="scientific">Pokkaliibacter plantistimulans</name>
    <dbReference type="NCBI Taxonomy" id="1635171"/>
    <lineage>
        <taxon>Bacteria</taxon>
        <taxon>Pseudomonadati</taxon>
        <taxon>Pseudomonadota</taxon>
        <taxon>Gammaproteobacteria</taxon>
        <taxon>Oceanospirillales</taxon>
        <taxon>Balneatrichaceae</taxon>
        <taxon>Pokkaliibacter</taxon>
    </lineage>
</organism>
<feature type="transmembrane region" description="Helical" evidence="13">
    <location>
        <begin position="60"/>
        <end position="79"/>
    </location>
</feature>
<evidence type="ECO:0000256" key="11">
    <source>
        <dbReference type="ARBA" id="ARBA00023136"/>
    </source>
</evidence>
<dbReference type="SUPFAM" id="SSF48452">
    <property type="entry name" value="TPR-like"/>
    <property type="match status" value="1"/>
</dbReference>
<dbReference type="Gene3D" id="1.25.40.10">
    <property type="entry name" value="Tetratricopeptide repeat domain"/>
    <property type="match status" value="1"/>
</dbReference>
<comment type="cofactor">
    <cofactor evidence="1">
        <name>Zn(2+)</name>
        <dbReference type="ChEBI" id="CHEBI:29105"/>
    </cofactor>
</comment>
<keyword evidence="4" id="KW-0645">Protease</keyword>
<comment type="caution">
    <text evidence="15">The sequence shown here is derived from an EMBL/GenBank/DDBJ whole genome shotgun (WGS) entry which is preliminary data.</text>
</comment>
<dbReference type="PANTHER" id="PTHR43221:SF1">
    <property type="entry name" value="PROTEASE HTPX"/>
    <property type="match status" value="1"/>
</dbReference>
<keyword evidence="7" id="KW-0378">Hydrolase</keyword>
<evidence type="ECO:0000256" key="9">
    <source>
        <dbReference type="ARBA" id="ARBA00022989"/>
    </source>
</evidence>
<evidence type="ECO:0000256" key="7">
    <source>
        <dbReference type="ARBA" id="ARBA00022801"/>
    </source>
</evidence>
<keyword evidence="3" id="KW-1003">Cell membrane</keyword>
<dbReference type="InterPro" id="IPR001915">
    <property type="entry name" value="Peptidase_M48"/>
</dbReference>
<evidence type="ECO:0000259" key="14">
    <source>
        <dbReference type="Pfam" id="PF01435"/>
    </source>
</evidence>
<keyword evidence="5 13" id="KW-0812">Transmembrane</keyword>
<dbReference type="RefSeq" id="WP_165838407.1">
    <property type="nucleotide sequence ID" value="NZ_CP177354.1"/>
</dbReference>
<evidence type="ECO:0000256" key="2">
    <source>
        <dbReference type="ARBA" id="ARBA00004651"/>
    </source>
</evidence>
<feature type="transmembrane region" description="Helical" evidence="13">
    <location>
        <begin position="28"/>
        <end position="54"/>
    </location>
</feature>
<name>A0ABX5LXL4_9GAMM</name>
<reference evidence="15 16" key="1">
    <citation type="submission" date="2015-03" db="EMBL/GenBank/DDBJ databases">
        <authorList>
            <person name="Krishnan R."/>
            <person name="Midha S."/>
            <person name="Patil P.B."/>
            <person name="Rameshkumar N."/>
        </authorList>
    </citation>
    <scope>NUCLEOTIDE SEQUENCE [LARGE SCALE GENOMIC DNA]</scope>
    <source>
        <strain evidence="15 16">L1E11</strain>
    </source>
</reference>
<feature type="coiled-coil region" evidence="12">
    <location>
        <begin position="377"/>
        <end position="429"/>
    </location>
</feature>
<dbReference type="PANTHER" id="PTHR43221">
    <property type="entry name" value="PROTEASE HTPX"/>
    <property type="match status" value="1"/>
</dbReference>
<dbReference type="Proteomes" id="UP000248090">
    <property type="component" value="Unassembled WGS sequence"/>
</dbReference>
<sequence>MTQDEFERRVTALEKQAQANPTSYKLRVFLLALAGNAYLLAILALLLVMTLAVALSVAKLHLIGVKLLIIVVPLLWLTLKAMYIKVPRPQGMEISAADAPELFAMIDSIRTALRAPRFDHVLVTDDLNAAVVQSPRLGIFGWYRNYLILGLPLMHTLTPEQFKAVLAHEYGHLSGGHGRLGNWLYRLRLRWSQLLSQLEGVEGWVTYLFKPFLSWFIPRFNAYSFPLARANEYEADAVAARLTSPAALAQALTGVQVANSYMRERFWPDIHRQAEHTACPAAQPFSEFGLSIRQQLTSDYEGWIADNLRQQTTFDDTHPSLQDRLQAFQATAQWIPPASGNSALELLGAMKQPLLDHFDQQWSADVAEHWKERFETVQEARQQLATLNQRVSDGETLSPQELYDRAQLTAHYENDLASATAQLRALNEQLPDDLQVAFALAQLLLRNTEEQGVELMHEVINKDPEFMIGGYRQLAQYFWQLGQHEVAADLYDKVRQREHDEYFAHKERNQLHVSSTFLPHELGEASIADLQQRLRKIEGLTNAFLVRKKVYFFPERPCFVLGYKVATKFGLFDKKLALSVLQHLQVMDFPGEAILINVEGDNKAFAKQLKKVAGSRLI</sequence>
<dbReference type="InterPro" id="IPR050083">
    <property type="entry name" value="HtpX_protease"/>
</dbReference>
<evidence type="ECO:0000256" key="5">
    <source>
        <dbReference type="ARBA" id="ARBA00022692"/>
    </source>
</evidence>
<evidence type="ECO:0000256" key="4">
    <source>
        <dbReference type="ARBA" id="ARBA00022670"/>
    </source>
</evidence>
<dbReference type="InterPro" id="IPR011990">
    <property type="entry name" value="TPR-like_helical_dom_sf"/>
</dbReference>
<keyword evidence="6" id="KW-0479">Metal-binding</keyword>
<evidence type="ECO:0000256" key="10">
    <source>
        <dbReference type="ARBA" id="ARBA00023049"/>
    </source>
</evidence>
<dbReference type="Gene3D" id="3.30.2010.10">
    <property type="entry name" value="Metalloproteases ('zincins'), catalytic domain"/>
    <property type="match status" value="1"/>
</dbReference>
<dbReference type="Pfam" id="PF01435">
    <property type="entry name" value="Peptidase_M48"/>
    <property type="match status" value="1"/>
</dbReference>
<gene>
    <name evidence="15" type="ORF">WH50_12040</name>
</gene>
<feature type="domain" description="Peptidase M48" evidence="14">
    <location>
        <begin position="146"/>
        <end position="331"/>
    </location>
</feature>
<proteinExistence type="predicted"/>
<evidence type="ECO:0000256" key="6">
    <source>
        <dbReference type="ARBA" id="ARBA00022723"/>
    </source>
</evidence>
<keyword evidence="10" id="KW-0482">Metalloprotease</keyword>
<keyword evidence="8" id="KW-0862">Zinc</keyword>
<evidence type="ECO:0000256" key="3">
    <source>
        <dbReference type="ARBA" id="ARBA00022475"/>
    </source>
</evidence>
<evidence type="ECO:0000256" key="1">
    <source>
        <dbReference type="ARBA" id="ARBA00001947"/>
    </source>
</evidence>
<dbReference type="EMBL" id="LAPT01000055">
    <property type="protein sequence ID" value="PXF31036.1"/>
    <property type="molecule type" value="Genomic_DNA"/>
</dbReference>
<protein>
    <recommendedName>
        <fullName evidence="14">Peptidase M48 domain-containing protein</fullName>
    </recommendedName>
</protein>
<keyword evidence="16" id="KW-1185">Reference proteome</keyword>
<evidence type="ECO:0000256" key="8">
    <source>
        <dbReference type="ARBA" id="ARBA00022833"/>
    </source>
</evidence>
<keyword evidence="9 13" id="KW-1133">Transmembrane helix</keyword>